<organism evidence="11 12">
    <name type="scientific">Nyssa sinensis</name>
    <dbReference type="NCBI Taxonomy" id="561372"/>
    <lineage>
        <taxon>Eukaryota</taxon>
        <taxon>Viridiplantae</taxon>
        <taxon>Streptophyta</taxon>
        <taxon>Embryophyta</taxon>
        <taxon>Tracheophyta</taxon>
        <taxon>Spermatophyta</taxon>
        <taxon>Magnoliopsida</taxon>
        <taxon>eudicotyledons</taxon>
        <taxon>Gunneridae</taxon>
        <taxon>Pentapetalae</taxon>
        <taxon>asterids</taxon>
        <taxon>Cornales</taxon>
        <taxon>Nyssaceae</taxon>
        <taxon>Nyssa</taxon>
    </lineage>
</organism>
<protein>
    <recommendedName>
        <fullName evidence="13">Disease resistance protein RGA3</fullName>
    </recommendedName>
</protein>
<dbReference type="CDD" id="cd14798">
    <property type="entry name" value="RX-CC_like"/>
    <property type="match status" value="1"/>
</dbReference>
<evidence type="ECO:0000259" key="8">
    <source>
        <dbReference type="Pfam" id="PF18052"/>
    </source>
</evidence>
<dbReference type="Gene3D" id="3.40.50.300">
    <property type="entry name" value="P-loop containing nucleotide triphosphate hydrolases"/>
    <property type="match status" value="1"/>
</dbReference>
<keyword evidence="3" id="KW-0677">Repeat</keyword>
<dbReference type="GO" id="GO:0005524">
    <property type="term" value="F:ATP binding"/>
    <property type="evidence" value="ECO:0007669"/>
    <property type="project" value="UniProtKB-KW"/>
</dbReference>
<dbReference type="InterPro" id="IPR027417">
    <property type="entry name" value="P-loop_NTPase"/>
</dbReference>
<feature type="domain" description="Disease resistance N-terminal" evidence="8">
    <location>
        <begin position="9"/>
        <end position="97"/>
    </location>
</feature>
<evidence type="ECO:0000256" key="4">
    <source>
        <dbReference type="ARBA" id="ARBA00022741"/>
    </source>
</evidence>
<evidence type="ECO:0000313" key="11">
    <source>
        <dbReference type="EMBL" id="KAA8531410.1"/>
    </source>
</evidence>
<dbReference type="GO" id="GO:0043531">
    <property type="term" value="F:ADP binding"/>
    <property type="evidence" value="ECO:0007669"/>
    <property type="project" value="InterPro"/>
</dbReference>
<dbReference type="Pfam" id="PF23559">
    <property type="entry name" value="WHD_DRP"/>
    <property type="match status" value="1"/>
</dbReference>
<dbReference type="Gene3D" id="1.20.5.4130">
    <property type="match status" value="1"/>
</dbReference>
<dbReference type="PANTHER" id="PTHR36766">
    <property type="entry name" value="PLANT BROAD-SPECTRUM MILDEW RESISTANCE PROTEIN RPW8"/>
    <property type="match status" value="1"/>
</dbReference>
<dbReference type="Gene3D" id="1.10.10.10">
    <property type="entry name" value="Winged helix-like DNA-binding domain superfamily/Winged helix DNA-binding domain"/>
    <property type="match status" value="1"/>
</dbReference>
<dbReference type="Gene3D" id="3.80.10.10">
    <property type="entry name" value="Ribonuclease Inhibitor"/>
    <property type="match status" value="2"/>
</dbReference>
<dbReference type="SUPFAM" id="SSF52540">
    <property type="entry name" value="P-loop containing nucleoside triphosphate hydrolases"/>
    <property type="match status" value="1"/>
</dbReference>
<comment type="similarity">
    <text evidence="1">Belongs to the disease resistance NB-LRR family.</text>
</comment>
<name>A0A5J5AL25_9ASTE</name>
<feature type="domain" description="Disease resistance protein winged helix" evidence="9">
    <location>
        <begin position="430"/>
        <end position="501"/>
    </location>
</feature>
<dbReference type="InterPro" id="IPR038005">
    <property type="entry name" value="RX-like_CC"/>
</dbReference>
<dbReference type="Pfam" id="PF18052">
    <property type="entry name" value="Rx_N"/>
    <property type="match status" value="1"/>
</dbReference>
<evidence type="ECO:0000259" key="7">
    <source>
        <dbReference type="Pfam" id="PF00931"/>
    </source>
</evidence>
<accession>A0A5J5AL25</accession>
<keyword evidence="4" id="KW-0547">Nucleotide-binding</keyword>
<evidence type="ECO:0000259" key="9">
    <source>
        <dbReference type="Pfam" id="PF23559"/>
    </source>
</evidence>
<evidence type="ECO:0008006" key="13">
    <source>
        <dbReference type="Google" id="ProtNLM"/>
    </source>
</evidence>
<dbReference type="OrthoDB" id="1896560at2759"/>
<dbReference type="InterPro" id="IPR036388">
    <property type="entry name" value="WH-like_DNA-bd_sf"/>
</dbReference>
<evidence type="ECO:0000259" key="10">
    <source>
        <dbReference type="Pfam" id="PF23598"/>
    </source>
</evidence>
<dbReference type="InterPro" id="IPR042197">
    <property type="entry name" value="Apaf_helical"/>
</dbReference>
<evidence type="ECO:0000313" key="12">
    <source>
        <dbReference type="Proteomes" id="UP000325577"/>
    </source>
</evidence>
<dbReference type="InterPro" id="IPR002182">
    <property type="entry name" value="NB-ARC"/>
</dbReference>
<evidence type="ECO:0000256" key="1">
    <source>
        <dbReference type="ARBA" id="ARBA00008894"/>
    </source>
</evidence>
<reference evidence="11 12" key="1">
    <citation type="submission" date="2019-09" db="EMBL/GenBank/DDBJ databases">
        <title>A chromosome-level genome assembly of the Chinese tupelo Nyssa sinensis.</title>
        <authorList>
            <person name="Yang X."/>
            <person name="Kang M."/>
            <person name="Yang Y."/>
            <person name="Xiong H."/>
            <person name="Wang M."/>
            <person name="Zhang Z."/>
            <person name="Wang Z."/>
            <person name="Wu H."/>
            <person name="Ma T."/>
            <person name="Liu J."/>
            <person name="Xi Z."/>
        </authorList>
    </citation>
    <scope>NUCLEOTIDE SEQUENCE [LARGE SCALE GENOMIC DNA]</scope>
    <source>
        <strain evidence="11">J267</strain>
        <tissue evidence="11">Leaf</tissue>
    </source>
</reference>
<gene>
    <name evidence="11" type="ORF">F0562_006094</name>
</gene>
<sequence length="1009" mass="114609">MAEILINVAVEAIISKAGSLVAEEMKLVLGVKKDLSKLGESLTMIQALLIDAEKRQVSEEAVNLWLRKLKDIAFEADDVLDEVVYEVLRCKVKIQNKMKNKVFNFFSRSNPILFRFQMAHKVKNINISLDVIKIEGNSFPLQPNFIPSPQFTTCRETHSILDTSVVGRDDEISKMKEILINSSSQEAVSIIPIVGMGGMGKTTFAQFVCNDESVKGHYNVMMWVCVSDNFDVKRILKEILESLTKNTCGMDNMDAILQRLQEELGGKRYLLILDDVWNEAPEKWDSLKSCLRRVNSILGNYIIVTTRSNQAASVMGSLPALQLKKLAEEHCWLIFEQKAFSNGGILATPDLVAIGRAMVEKCGGVPLAAKVLGGMMRSKKDKHEWLSIQNSEIWELPDNENGILPALRLSFDHLPSQSLKQCFAYCSIVRKGYYIRKDTIIQQWMAQGLLQPSQGSSLVMEDIGDGYFNTLLSNSLLEDVKMDEYNNCTYWKMHDLVHDLARYVSGSDCMTMAANKMNNISGIRHLSLISTDKSIQQTTMKGGQKLRTLFSQGVVPVDTLVNFKCLRVLNLNSSETEELPASIKNLKHLRYLDISFTNVKRLPDSITELFNLQTLRLMHCDLQEEFPKEFRKLINLRHFCIDNFREERSWMPTDIGQLTSLQTLPLFVVGQDRRCRIEELGCLCNLRAKLNIYGLEHVRGKEEAKKANLLEKSNIYDLELHWSSRREKERNCDGDVLEGLQPHQDLKGLTIENFEGENFPLWMSHMLPLKNLVKIELNSCNRVQRVPTLGKLPSLKILLIRGMINVKCIGSEFYSSNNDSSSCTAKLFPTLREFTLYNMPNLVEWSELVLPSAGAVFPCLEQLYINGCPQLTTIPGGFSKDLDSFPCPNSVDVMQQLVSLKDLTLKGWPKLKSLPEPLQHLTLLKELTVTYFDELVALPDWLGSLSSLELLWFWHCKNLMYLPAVEEMRRLRKLQRLLIGGCPLLEEKCDKRSGSEWYKIAHIPSVTIG</sequence>
<keyword evidence="5" id="KW-0611">Plant defense</keyword>
<dbReference type="Proteomes" id="UP000325577">
    <property type="component" value="Linkage Group LG2"/>
</dbReference>
<keyword evidence="2" id="KW-0433">Leucine-rich repeat</keyword>
<dbReference type="EMBL" id="CM018043">
    <property type="protein sequence ID" value="KAA8531410.1"/>
    <property type="molecule type" value="Genomic_DNA"/>
</dbReference>
<keyword evidence="12" id="KW-1185">Reference proteome</keyword>
<feature type="domain" description="NB-ARC" evidence="7">
    <location>
        <begin position="169"/>
        <end position="342"/>
    </location>
</feature>
<evidence type="ECO:0000256" key="3">
    <source>
        <dbReference type="ARBA" id="ARBA00022737"/>
    </source>
</evidence>
<dbReference type="Pfam" id="PF00931">
    <property type="entry name" value="NB-ARC"/>
    <property type="match status" value="1"/>
</dbReference>
<proteinExistence type="inferred from homology"/>
<dbReference type="InterPro" id="IPR041118">
    <property type="entry name" value="Rx_N"/>
</dbReference>
<dbReference type="SUPFAM" id="SSF52058">
    <property type="entry name" value="L domain-like"/>
    <property type="match status" value="1"/>
</dbReference>
<evidence type="ECO:0000256" key="6">
    <source>
        <dbReference type="ARBA" id="ARBA00022840"/>
    </source>
</evidence>
<evidence type="ECO:0000256" key="2">
    <source>
        <dbReference type="ARBA" id="ARBA00022614"/>
    </source>
</evidence>
<dbReference type="AlphaFoldDB" id="A0A5J5AL25"/>
<feature type="domain" description="Disease resistance R13L4/SHOC-2-like LRR" evidence="10">
    <location>
        <begin position="549"/>
        <end position="865"/>
    </location>
</feature>
<dbReference type="FunFam" id="1.10.10.10:FF:000322">
    <property type="entry name" value="Probable disease resistance protein At1g63360"/>
    <property type="match status" value="1"/>
</dbReference>
<dbReference type="GO" id="GO:0051607">
    <property type="term" value="P:defense response to virus"/>
    <property type="evidence" value="ECO:0007669"/>
    <property type="project" value="UniProtKB-ARBA"/>
</dbReference>
<dbReference type="InterPro" id="IPR032675">
    <property type="entry name" value="LRR_dom_sf"/>
</dbReference>
<dbReference type="Gene3D" id="1.10.8.430">
    <property type="entry name" value="Helical domain of apoptotic protease-activating factors"/>
    <property type="match status" value="1"/>
</dbReference>
<dbReference type="PRINTS" id="PR00364">
    <property type="entry name" value="DISEASERSIST"/>
</dbReference>
<keyword evidence="6" id="KW-0067">ATP-binding</keyword>
<dbReference type="Pfam" id="PF23598">
    <property type="entry name" value="LRR_14"/>
    <property type="match status" value="1"/>
</dbReference>
<dbReference type="InterPro" id="IPR055414">
    <property type="entry name" value="LRR_R13L4/SHOC2-like"/>
</dbReference>
<dbReference type="InterPro" id="IPR058922">
    <property type="entry name" value="WHD_DRP"/>
</dbReference>
<dbReference type="PANTHER" id="PTHR36766:SF70">
    <property type="entry name" value="DISEASE RESISTANCE PROTEIN RGA4"/>
    <property type="match status" value="1"/>
</dbReference>
<evidence type="ECO:0000256" key="5">
    <source>
        <dbReference type="ARBA" id="ARBA00022821"/>
    </source>
</evidence>
<dbReference type="FunFam" id="3.40.50.300:FF:001091">
    <property type="entry name" value="Probable disease resistance protein At1g61300"/>
    <property type="match status" value="1"/>
</dbReference>